<keyword evidence="3" id="KW-1185">Reference proteome</keyword>
<dbReference type="EMBL" id="JAUQYP010000001">
    <property type="protein sequence ID" value="MDO8107019.1"/>
    <property type="molecule type" value="Genomic_DNA"/>
</dbReference>
<dbReference type="SUPFAM" id="SSF117856">
    <property type="entry name" value="AF0104/ALDC/Ptd012-like"/>
    <property type="match status" value="1"/>
</dbReference>
<proteinExistence type="predicted"/>
<gene>
    <name evidence="2" type="ORF">Q6348_07380</name>
</gene>
<accession>A0ABT9D9S9</accession>
<evidence type="ECO:0000313" key="2">
    <source>
        <dbReference type="EMBL" id="MDO8107019.1"/>
    </source>
</evidence>
<feature type="domain" description="PPC" evidence="1">
    <location>
        <begin position="10"/>
        <end position="146"/>
    </location>
</feature>
<dbReference type="Proteomes" id="UP001232536">
    <property type="component" value="Unassembled WGS sequence"/>
</dbReference>
<name>A0ABT9D9S9_9CELL</name>
<comment type="caution">
    <text evidence="2">The sequence shown here is derived from an EMBL/GenBank/DDBJ whole genome shotgun (WGS) entry which is preliminary data.</text>
</comment>
<sequence length="150" mass="16307">MKWNEVQTEGSGGRTFVVVADQGDEAFAMLSDFAREQGLSGAQITAVGAFTDATVGWYDRERQEYRRNEVDEQCEVLSLVGDVALSDGEPQVHVHAVLGLSDGTVRGGHLLSGHVWPTLEVIVRETPVALRKTSRPDVGLALIDLDRTTT</sequence>
<dbReference type="InterPro" id="IPR025707">
    <property type="entry name" value="DNA_bp_PD1"/>
</dbReference>
<reference evidence="2 3" key="1">
    <citation type="submission" date="2023-07" db="EMBL/GenBank/DDBJ databases">
        <title>Description of novel actinomycetes strains, isolated from tidal flat sediment.</title>
        <authorList>
            <person name="Lu C."/>
        </authorList>
    </citation>
    <scope>NUCLEOTIDE SEQUENCE [LARGE SCALE GENOMIC DNA]</scope>
    <source>
        <strain evidence="2 3">SYSU T00b441</strain>
    </source>
</reference>
<dbReference type="PANTHER" id="PTHR34988">
    <property type="entry name" value="PROTEIN, PUTATIVE-RELATED"/>
    <property type="match status" value="1"/>
</dbReference>
<dbReference type="RefSeq" id="WP_304600656.1">
    <property type="nucleotide sequence ID" value="NZ_JAUQYO010000001.1"/>
</dbReference>
<dbReference type="Gene3D" id="3.30.1330.80">
    <property type="entry name" value="Hypothetical protein, similar to alpha- acetolactate decarboxylase, domain 2"/>
    <property type="match status" value="1"/>
</dbReference>
<protein>
    <submittedName>
        <fullName evidence="2">DNA-binding protein</fullName>
    </submittedName>
</protein>
<dbReference type="Pfam" id="PF03479">
    <property type="entry name" value="PCC"/>
    <property type="match status" value="1"/>
</dbReference>
<evidence type="ECO:0000313" key="3">
    <source>
        <dbReference type="Proteomes" id="UP001232536"/>
    </source>
</evidence>
<dbReference type="InterPro" id="IPR005175">
    <property type="entry name" value="PPC_dom"/>
</dbReference>
<dbReference type="PROSITE" id="PS51742">
    <property type="entry name" value="PPC"/>
    <property type="match status" value="1"/>
</dbReference>
<dbReference type="GO" id="GO:0003677">
    <property type="term" value="F:DNA binding"/>
    <property type="evidence" value="ECO:0007669"/>
    <property type="project" value="UniProtKB-KW"/>
</dbReference>
<keyword evidence="2" id="KW-0238">DNA-binding</keyword>
<dbReference type="PANTHER" id="PTHR34988:SF1">
    <property type="entry name" value="DNA-BINDING PROTEIN"/>
    <property type="match status" value="1"/>
</dbReference>
<organism evidence="2 3">
    <name type="scientific">Actinotalea lenta</name>
    <dbReference type="NCBI Taxonomy" id="3064654"/>
    <lineage>
        <taxon>Bacteria</taxon>
        <taxon>Bacillati</taxon>
        <taxon>Actinomycetota</taxon>
        <taxon>Actinomycetes</taxon>
        <taxon>Micrococcales</taxon>
        <taxon>Cellulomonadaceae</taxon>
        <taxon>Actinotalea</taxon>
    </lineage>
</organism>
<dbReference type="CDD" id="cd11378">
    <property type="entry name" value="DUF296"/>
    <property type="match status" value="1"/>
</dbReference>
<evidence type="ECO:0000259" key="1">
    <source>
        <dbReference type="PROSITE" id="PS51742"/>
    </source>
</evidence>
<dbReference type="PIRSF" id="PIRSF016702">
    <property type="entry name" value="DNA_bp_PD1"/>
    <property type="match status" value="1"/>
</dbReference>